<organism evidence="6 7">
    <name type="scientific">Littorina saxatilis</name>
    <dbReference type="NCBI Taxonomy" id="31220"/>
    <lineage>
        <taxon>Eukaryota</taxon>
        <taxon>Metazoa</taxon>
        <taxon>Spiralia</taxon>
        <taxon>Lophotrochozoa</taxon>
        <taxon>Mollusca</taxon>
        <taxon>Gastropoda</taxon>
        <taxon>Caenogastropoda</taxon>
        <taxon>Littorinimorpha</taxon>
        <taxon>Littorinoidea</taxon>
        <taxon>Littorinidae</taxon>
        <taxon>Littorina</taxon>
    </lineage>
</organism>
<sequence>MLIPCVSVGAAGSTVTQKKGENVTLNCPQVQEDESLATTIWYKDDIMKVSMGQSGGTQYTEPSLESKFAVEQDSSLVLMRLDPGDSGNYTCKVFVVNSTGVMDNNSTTWIVLVQDVPSPPGQARIVDTQSRQVKVEWSPSDSDNNSPISNYVVLIR</sequence>
<dbReference type="InterPro" id="IPR013106">
    <property type="entry name" value="Ig_V-set"/>
</dbReference>
<dbReference type="Gene3D" id="2.60.40.10">
    <property type="entry name" value="Immunoglobulins"/>
    <property type="match status" value="2"/>
</dbReference>
<comment type="caution">
    <text evidence="6">The sequence shown here is derived from an EMBL/GenBank/DDBJ whole genome shotgun (WGS) entry which is preliminary data.</text>
</comment>
<dbReference type="SUPFAM" id="SSF48726">
    <property type="entry name" value="Immunoglobulin"/>
    <property type="match status" value="1"/>
</dbReference>
<dbReference type="InterPro" id="IPR036179">
    <property type="entry name" value="Ig-like_dom_sf"/>
</dbReference>
<evidence type="ECO:0000259" key="5">
    <source>
        <dbReference type="PROSITE" id="PS50853"/>
    </source>
</evidence>
<dbReference type="InterPro" id="IPR013783">
    <property type="entry name" value="Ig-like_fold"/>
</dbReference>
<evidence type="ECO:0000256" key="1">
    <source>
        <dbReference type="ARBA" id="ARBA00022737"/>
    </source>
</evidence>
<dbReference type="InterPro" id="IPR036116">
    <property type="entry name" value="FN3_sf"/>
</dbReference>
<evidence type="ECO:0000259" key="4">
    <source>
        <dbReference type="PROSITE" id="PS50835"/>
    </source>
</evidence>
<dbReference type="SUPFAM" id="SSF49265">
    <property type="entry name" value="Fibronectin type III"/>
    <property type="match status" value="1"/>
</dbReference>
<evidence type="ECO:0000256" key="2">
    <source>
        <dbReference type="ARBA" id="ARBA00023157"/>
    </source>
</evidence>
<accession>A0AAN9GBN5</accession>
<dbReference type="InterPro" id="IPR003961">
    <property type="entry name" value="FN3_dom"/>
</dbReference>
<dbReference type="EMBL" id="JBAMIC010000010">
    <property type="protein sequence ID" value="KAK7103053.1"/>
    <property type="molecule type" value="Genomic_DNA"/>
</dbReference>
<dbReference type="InterPro" id="IPR051170">
    <property type="entry name" value="Neural/epithelial_adhesion"/>
</dbReference>
<keyword evidence="3" id="KW-0393">Immunoglobulin domain</keyword>
<proteinExistence type="predicted"/>
<feature type="domain" description="Fibronectin type-III" evidence="5">
    <location>
        <begin position="119"/>
        <end position="156"/>
    </location>
</feature>
<evidence type="ECO:0000256" key="3">
    <source>
        <dbReference type="ARBA" id="ARBA00023319"/>
    </source>
</evidence>
<keyword evidence="1" id="KW-0677">Repeat</keyword>
<dbReference type="CDD" id="cd00063">
    <property type="entry name" value="FN3"/>
    <property type="match status" value="1"/>
</dbReference>
<gene>
    <name evidence="6" type="ORF">V1264_021183</name>
</gene>
<evidence type="ECO:0000313" key="7">
    <source>
        <dbReference type="Proteomes" id="UP001374579"/>
    </source>
</evidence>
<keyword evidence="2" id="KW-1015">Disulfide bond</keyword>
<protein>
    <submittedName>
        <fullName evidence="6">Uncharacterized protein</fullName>
    </submittedName>
</protein>
<dbReference type="Pfam" id="PF07686">
    <property type="entry name" value="V-set"/>
    <property type="match status" value="1"/>
</dbReference>
<dbReference type="PROSITE" id="PS50835">
    <property type="entry name" value="IG_LIKE"/>
    <property type="match status" value="1"/>
</dbReference>
<dbReference type="PANTHER" id="PTHR12231">
    <property type="entry name" value="CTX-RELATED TYPE I TRANSMEMBRANE PROTEIN"/>
    <property type="match status" value="1"/>
</dbReference>
<reference evidence="6 7" key="1">
    <citation type="submission" date="2024-02" db="EMBL/GenBank/DDBJ databases">
        <title>Chromosome-scale genome assembly of the rough periwinkle Littorina saxatilis.</title>
        <authorList>
            <person name="De Jode A."/>
            <person name="Faria R."/>
            <person name="Formenti G."/>
            <person name="Sims Y."/>
            <person name="Smith T.P."/>
            <person name="Tracey A."/>
            <person name="Wood J.M.D."/>
            <person name="Zagrodzka Z.B."/>
            <person name="Johannesson K."/>
            <person name="Butlin R.K."/>
            <person name="Leder E.H."/>
        </authorList>
    </citation>
    <scope>NUCLEOTIDE SEQUENCE [LARGE SCALE GENOMIC DNA]</scope>
    <source>
        <strain evidence="6">Snail1</strain>
        <tissue evidence="6">Muscle</tissue>
    </source>
</reference>
<evidence type="ECO:0000313" key="6">
    <source>
        <dbReference type="EMBL" id="KAK7103053.1"/>
    </source>
</evidence>
<name>A0AAN9GBN5_9CAEN</name>
<dbReference type="PROSITE" id="PS50853">
    <property type="entry name" value="FN3"/>
    <property type="match status" value="1"/>
</dbReference>
<dbReference type="PANTHER" id="PTHR12231:SF253">
    <property type="entry name" value="DPR-INTERACTING PROTEIN ETA, ISOFORM B-RELATED"/>
    <property type="match status" value="1"/>
</dbReference>
<feature type="domain" description="Ig-like" evidence="4">
    <location>
        <begin position="4"/>
        <end position="108"/>
    </location>
</feature>
<dbReference type="InterPro" id="IPR007110">
    <property type="entry name" value="Ig-like_dom"/>
</dbReference>
<keyword evidence="7" id="KW-1185">Reference proteome</keyword>
<dbReference type="Proteomes" id="UP001374579">
    <property type="component" value="Unassembled WGS sequence"/>
</dbReference>
<dbReference type="InterPro" id="IPR003599">
    <property type="entry name" value="Ig_sub"/>
</dbReference>
<dbReference type="SMART" id="SM00409">
    <property type="entry name" value="IG"/>
    <property type="match status" value="1"/>
</dbReference>
<dbReference type="AlphaFoldDB" id="A0AAN9GBN5"/>